<dbReference type="Gene3D" id="1.10.10.10">
    <property type="entry name" value="Winged helix-like DNA-binding domain superfamily/Winged helix DNA-binding domain"/>
    <property type="match status" value="1"/>
</dbReference>
<dbReference type="InterPro" id="IPR036388">
    <property type="entry name" value="WH-like_DNA-bd_sf"/>
</dbReference>
<dbReference type="PANTHER" id="PTHR11932">
    <property type="entry name" value="CULLIN"/>
    <property type="match status" value="1"/>
</dbReference>
<comment type="caution">
    <text evidence="2">The sequence shown here is derived from an EMBL/GenBank/DDBJ whole genome shotgun (WGS) entry which is preliminary data.</text>
</comment>
<dbReference type="Proteomes" id="UP000631114">
    <property type="component" value="Unassembled WGS sequence"/>
</dbReference>
<keyword evidence="3" id="KW-1185">Reference proteome</keyword>
<reference evidence="2 3" key="1">
    <citation type="submission" date="2020-10" db="EMBL/GenBank/DDBJ databases">
        <title>The Coptis chinensis genome and diversification of protoberbering-type alkaloids.</title>
        <authorList>
            <person name="Wang B."/>
            <person name="Shu S."/>
            <person name="Song C."/>
            <person name="Liu Y."/>
        </authorList>
    </citation>
    <scope>NUCLEOTIDE SEQUENCE [LARGE SCALE GENOMIC DNA]</scope>
    <source>
        <strain evidence="2">HL-2020</strain>
        <tissue evidence="2">Leaf</tissue>
    </source>
</reference>
<sequence>MRRIKVPLPPVDEKKKVLEDVDKDRRFSIDASIVRIMKSRKVLGHQQLVAECVEQLSRMFKPDFKGNSEMSQVHVFRGHFLFRLASESD</sequence>
<dbReference type="InterPro" id="IPR019559">
    <property type="entry name" value="Cullin_neddylation_domain"/>
</dbReference>
<feature type="domain" description="Cullin neddylation" evidence="1">
    <location>
        <begin position="21"/>
        <end position="69"/>
    </location>
</feature>
<dbReference type="InterPro" id="IPR045093">
    <property type="entry name" value="Cullin"/>
</dbReference>
<evidence type="ECO:0000313" key="2">
    <source>
        <dbReference type="EMBL" id="KAF9598131.1"/>
    </source>
</evidence>
<name>A0A835HFD8_9MAGN</name>
<proteinExistence type="predicted"/>
<dbReference type="SMART" id="SM00884">
    <property type="entry name" value="Cullin_Nedd8"/>
    <property type="match status" value="1"/>
</dbReference>
<organism evidence="2 3">
    <name type="scientific">Coptis chinensis</name>
    <dbReference type="NCBI Taxonomy" id="261450"/>
    <lineage>
        <taxon>Eukaryota</taxon>
        <taxon>Viridiplantae</taxon>
        <taxon>Streptophyta</taxon>
        <taxon>Embryophyta</taxon>
        <taxon>Tracheophyta</taxon>
        <taxon>Spermatophyta</taxon>
        <taxon>Magnoliopsida</taxon>
        <taxon>Ranunculales</taxon>
        <taxon>Ranunculaceae</taxon>
        <taxon>Coptidoideae</taxon>
        <taxon>Coptis</taxon>
    </lineage>
</organism>
<protein>
    <recommendedName>
        <fullName evidence="1">Cullin neddylation domain-containing protein</fullName>
    </recommendedName>
</protein>
<dbReference type="InterPro" id="IPR036390">
    <property type="entry name" value="WH_DNA-bd_sf"/>
</dbReference>
<dbReference type="Pfam" id="PF10557">
    <property type="entry name" value="Cullin_Nedd8"/>
    <property type="match status" value="1"/>
</dbReference>
<dbReference type="OrthoDB" id="27073at2759"/>
<dbReference type="EMBL" id="JADFTS010000007">
    <property type="protein sequence ID" value="KAF9598131.1"/>
    <property type="molecule type" value="Genomic_DNA"/>
</dbReference>
<dbReference type="SUPFAM" id="SSF46785">
    <property type="entry name" value="Winged helix' DNA-binding domain"/>
    <property type="match status" value="1"/>
</dbReference>
<evidence type="ECO:0000313" key="3">
    <source>
        <dbReference type="Proteomes" id="UP000631114"/>
    </source>
</evidence>
<accession>A0A835HFD8</accession>
<evidence type="ECO:0000259" key="1">
    <source>
        <dbReference type="SMART" id="SM00884"/>
    </source>
</evidence>
<dbReference type="AlphaFoldDB" id="A0A835HFD8"/>
<gene>
    <name evidence="2" type="ORF">IFM89_025367</name>
</gene>